<protein>
    <recommendedName>
        <fullName evidence="3">Preprotein translocase subunit SecB</fullName>
    </recommendedName>
</protein>
<evidence type="ECO:0008006" key="3">
    <source>
        <dbReference type="Google" id="ProtNLM"/>
    </source>
</evidence>
<reference evidence="2" key="1">
    <citation type="journal article" date="2019" name="Int. J. Syst. Evol. Microbiol.">
        <title>The Global Catalogue of Microorganisms (GCM) 10K type strain sequencing project: providing services to taxonomists for standard genome sequencing and annotation.</title>
        <authorList>
            <consortium name="The Broad Institute Genomics Platform"/>
            <consortium name="The Broad Institute Genome Sequencing Center for Infectious Disease"/>
            <person name="Wu L."/>
            <person name="Ma J."/>
        </authorList>
    </citation>
    <scope>NUCLEOTIDE SEQUENCE [LARGE SCALE GENOMIC DNA]</scope>
    <source>
        <strain evidence="2">KCTC 23723</strain>
    </source>
</reference>
<dbReference type="RefSeq" id="WP_189479371.1">
    <property type="nucleotide sequence ID" value="NZ_BMYR01000001.1"/>
</dbReference>
<dbReference type="Proteomes" id="UP000634667">
    <property type="component" value="Unassembled WGS sequence"/>
</dbReference>
<gene>
    <name evidence="1" type="ORF">GCM10008111_00970</name>
</gene>
<organism evidence="1 2">
    <name type="scientific">Alishewanella tabrizica</name>
    <dbReference type="NCBI Taxonomy" id="671278"/>
    <lineage>
        <taxon>Bacteria</taxon>
        <taxon>Pseudomonadati</taxon>
        <taxon>Pseudomonadota</taxon>
        <taxon>Gammaproteobacteria</taxon>
        <taxon>Alteromonadales</taxon>
        <taxon>Alteromonadaceae</taxon>
        <taxon>Alishewanella</taxon>
    </lineage>
</organism>
<evidence type="ECO:0000313" key="1">
    <source>
        <dbReference type="EMBL" id="GGW49056.1"/>
    </source>
</evidence>
<evidence type="ECO:0000313" key="2">
    <source>
        <dbReference type="Proteomes" id="UP000634667"/>
    </source>
</evidence>
<dbReference type="EMBL" id="BMYR01000001">
    <property type="protein sequence ID" value="GGW49056.1"/>
    <property type="molecule type" value="Genomic_DNA"/>
</dbReference>
<comment type="caution">
    <text evidence="1">The sequence shown here is derived from an EMBL/GenBank/DDBJ whole genome shotgun (WGS) entry which is preliminary data.</text>
</comment>
<keyword evidence="2" id="KW-1185">Reference proteome</keyword>
<accession>A0ABQ2WC26</accession>
<sequence length="160" mass="18312">MAKEALQRAIKGLAVHDVYLKHSEFFTKDGWDPKRPDDTSLVYQFMTGVEKSEVFGISEEAEASVKNFFAVYIKVGCRLVSESDDLKSDNIFAQIEASFVSEYLLDKDFDASDEEALTAFAVENASFHVWPYWREYLMSTCTRLNLPKVALPVRQFTSRE</sequence>
<name>A0ABQ2WC26_9ALTE</name>
<proteinExistence type="predicted"/>
<dbReference type="InterPro" id="IPR035958">
    <property type="entry name" value="SecB-like_sf"/>
</dbReference>
<dbReference type="SUPFAM" id="SSF54611">
    <property type="entry name" value="SecB-like"/>
    <property type="match status" value="1"/>
</dbReference>